<dbReference type="OrthoDB" id="202840at2759"/>
<proteinExistence type="predicted"/>
<keyword evidence="4" id="KW-1185">Reference proteome</keyword>
<dbReference type="GeneID" id="19338645"/>
<evidence type="ECO:0000259" key="2">
    <source>
        <dbReference type="PROSITE" id="PS50405"/>
    </source>
</evidence>
<dbReference type="Proteomes" id="UP000016932">
    <property type="component" value="Unassembled WGS sequence"/>
</dbReference>
<dbReference type="InterPro" id="IPR036249">
    <property type="entry name" value="Thioredoxin-like_sf"/>
</dbReference>
<reference evidence="3 4" key="1">
    <citation type="journal article" date="2012" name="PLoS Pathog.">
        <title>Diverse lifestyles and strategies of plant pathogenesis encoded in the genomes of eighteen Dothideomycetes fungi.</title>
        <authorList>
            <person name="Ohm R.A."/>
            <person name="Feau N."/>
            <person name="Henrissat B."/>
            <person name="Schoch C.L."/>
            <person name="Horwitz B.A."/>
            <person name="Barry K.W."/>
            <person name="Condon B.J."/>
            <person name="Copeland A.C."/>
            <person name="Dhillon B."/>
            <person name="Glaser F."/>
            <person name="Hesse C.N."/>
            <person name="Kosti I."/>
            <person name="LaButti K."/>
            <person name="Lindquist E.A."/>
            <person name="Lucas S."/>
            <person name="Salamov A.A."/>
            <person name="Bradshaw R.E."/>
            <person name="Ciuffetti L."/>
            <person name="Hamelin R.C."/>
            <person name="Kema G.H.J."/>
            <person name="Lawrence C."/>
            <person name="Scott J.A."/>
            <person name="Spatafora J.W."/>
            <person name="Turgeon B.G."/>
            <person name="de Wit P.J.G.M."/>
            <person name="Zhong S."/>
            <person name="Goodwin S.B."/>
            <person name="Grigoriev I.V."/>
        </authorList>
    </citation>
    <scope>NUCLEOTIDE SEQUENCE [LARGE SCALE GENOMIC DNA]</scope>
    <source>
        <strain evidence="3 4">CIRAD86</strain>
    </source>
</reference>
<evidence type="ECO:0000256" key="1">
    <source>
        <dbReference type="SAM" id="SignalP"/>
    </source>
</evidence>
<name>N1Q5Q6_PSEFD</name>
<dbReference type="Pfam" id="PF13417">
    <property type="entry name" value="GST_N_3"/>
    <property type="match status" value="1"/>
</dbReference>
<dbReference type="eggNOG" id="ENOG502S039">
    <property type="taxonomic scope" value="Eukaryota"/>
</dbReference>
<dbReference type="Pfam" id="PF25907">
    <property type="entry name" value="DUF7962"/>
    <property type="match status" value="1"/>
</dbReference>
<dbReference type="SUPFAM" id="SSF52833">
    <property type="entry name" value="Thioredoxin-like"/>
    <property type="match status" value="1"/>
</dbReference>
<feature type="chain" id="PRO_5004110460" description="GST C-terminal domain-containing protein" evidence="1">
    <location>
        <begin position="19"/>
        <end position="335"/>
    </location>
</feature>
<dbReference type="CDD" id="cd00299">
    <property type="entry name" value="GST_C_family"/>
    <property type="match status" value="1"/>
</dbReference>
<feature type="signal peptide" evidence="1">
    <location>
        <begin position="1"/>
        <end position="18"/>
    </location>
</feature>
<feature type="domain" description="GST C-terminal" evidence="2">
    <location>
        <begin position="94"/>
        <end position="254"/>
    </location>
</feature>
<gene>
    <name evidence="3" type="ORF">MYCFIDRAFT_28695</name>
</gene>
<dbReference type="HOGENOM" id="CLU_039745_0_0_1"/>
<dbReference type="Gene3D" id="3.40.30.110">
    <property type="match status" value="2"/>
</dbReference>
<evidence type="ECO:0000313" key="3">
    <source>
        <dbReference type="EMBL" id="EME87274.1"/>
    </source>
</evidence>
<evidence type="ECO:0000313" key="4">
    <source>
        <dbReference type="Proteomes" id="UP000016932"/>
    </source>
</evidence>
<accession>N1Q5Q6</accession>
<dbReference type="PROSITE" id="PS50405">
    <property type="entry name" value="GST_CTER"/>
    <property type="match status" value="1"/>
</dbReference>
<dbReference type="SUPFAM" id="SSF47616">
    <property type="entry name" value="GST C-terminal domain-like"/>
    <property type="match status" value="1"/>
</dbReference>
<dbReference type="VEuPathDB" id="FungiDB:MYCFIDRAFT_28695"/>
<dbReference type="AlphaFoldDB" id="N1Q5Q6"/>
<organism evidence="3 4">
    <name type="scientific">Pseudocercospora fijiensis (strain CIRAD86)</name>
    <name type="common">Black leaf streak disease fungus</name>
    <name type="synonym">Mycosphaerella fijiensis</name>
    <dbReference type="NCBI Taxonomy" id="383855"/>
    <lineage>
        <taxon>Eukaryota</taxon>
        <taxon>Fungi</taxon>
        <taxon>Dikarya</taxon>
        <taxon>Ascomycota</taxon>
        <taxon>Pezizomycotina</taxon>
        <taxon>Dothideomycetes</taxon>
        <taxon>Dothideomycetidae</taxon>
        <taxon>Mycosphaerellales</taxon>
        <taxon>Mycosphaerellaceae</taxon>
        <taxon>Pseudocercospora</taxon>
    </lineage>
</organism>
<sequence>MPPTNEPILFLWSLSAWASKITAYMALRKIPYSRCEQPITLPRPDLTALGVRYRRIPLLSCGLDIYCDTLLILQKLESLYPENTPTHKKISADTSTEKALEYLFEKWTDTVVFKSAAATISSDLDLMQDPKFQSDREALWGRPWDKATQDSLRPSALAEMRENFEFLENVLSDGRTWILGRGTEEKEGGPTLADIHAAWIFDWLGMLPGSFPEEEFNARKFPGTVGWLGRYKTAIEKAKESAPKPTELESVECVDRILNSGFEETELEVEENDLSGLKAGDEIKMAPVDTGFGSSDVGKLIGLKRNEVTISSLTQQGGKEIHIHYPRWNFSFEKI</sequence>
<dbReference type="InterPro" id="IPR036282">
    <property type="entry name" value="Glutathione-S-Trfase_C_sf"/>
</dbReference>
<protein>
    <recommendedName>
        <fullName evidence="2">GST C-terminal domain-containing protein</fullName>
    </recommendedName>
</protein>
<keyword evidence="1" id="KW-0732">Signal</keyword>
<dbReference type="RefSeq" id="XP_007919883.1">
    <property type="nucleotide sequence ID" value="XM_007921692.1"/>
</dbReference>
<dbReference type="InterPro" id="IPR058268">
    <property type="entry name" value="DUF7962"/>
</dbReference>
<dbReference type="InterPro" id="IPR010987">
    <property type="entry name" value="Glutathione-S-Trfase_C-like"/>
</dbReference>
<dbReference type="InterPro" id="IPR004045">
    <property type="entry name" value="Glutathione_S-Trfase_N"/>
</dbReference>
<dbReference type="EMBL" id="KB446555">
    <property type="protein sequence ID" value="EME87274.1"/>
    <property type="molecule type" value="Genomic_DNA"/>
</dbReference>
<dbReference type="KEGG" id="pfj:MYCFIDRAFT_28695"/>